<reference evidence="3 4" key="1">
    <citation type="submission" date="2016-10" db="EMBL/GenBank/DDBJ databases">
        <authorList>
            <person name="de Groot N.N."/>
        </authorList>
    </citation>
    <scope>NUCLEOTIDE SEQUENCE [LARGE SCALE GENOMIC DNA]</scope>
    <source>
        <strain evidence="3 4">Nv1</strain>
    </source>
</reference>
<dbReference type="GO" id="GO:0051536">
    <property type="term" value="F:iron-sulfur cluster binding"/>
    <property type="evidence" value="ECO:0007669"/>
    <property type="project" value="InterPro"/>
</dbReference>
<dbReference type="InterPro" id="IPR036188">
    <property type="entry name" value="FAD/NAD-bd_sf"/>
</dbReference>
<name>A0A1H7QLA9_9PROT</name>
<dbReference type="InterPro" id="IPR017927">
    <property type="entry name" value="FAD-bd_FR_type"/>
</dbReference>
<dbReference type="Pfam" id="PF07992">
    <property type="entry name" value="Pyr_redox_2"/>
    <property type="match status" value="1"/>
</dbReference>
<sequence>MTSLQSAPHPSATIAVASPVLGFGMAFADLYRRDGLVRLDQAFLDFLQEGEPGLRARLDLARSAPGSLDRKTESALLIEIAPWMEDFIARLFGIQKEVAELAARHHQLAPLYSCKRQFVQRRAMNKVSEAEVAGVDGIALEEKLAAEFEAPFSELTYATHVTSWLLDENANEERLKAALYYAAWALKTPEGREHNRDGVLFKVPAKLDFQHLLSTHTDNSAGYTVHRLEHIRRREGFALTDPGTDLIGALDEANYCIWCHEQGKDSCSKGFKEKSKTPEEHPSFKKSQLGVLLTGCPLEERISEFHKLKTQGIAVGSLAMIVLDNPMCAGTGHRICNDCMKSCIYQKQEPVDIPQAETRTLKDVLELPWGFEIYSLLTRWNPLDLYRPVPKAPTGRKVLVVGMGPAGYTLAHHLMNDGHTVVGIDGLKIEPLSPEISGVNKSGERVPFGAIRDTADLAEDLDERMPGGFGGVAEYGITVRWDKNFLKLIRLLLERREEFALFGGVRFGGTLTADDAFAMGFDHVALAAGAGRPTVLDLPNGLARGVRAASDFLMALQLSGAAQINSVANMQLRLPVVVIGGGLTAIDTATEALAYYPVQVDKFLRRYEILTAVQGEAAIRGAWDEEEREIAEEFLSHARAIRAERKEAEKEGREPRVLELLQSWGGATIAYRKRLIDSPSYTLNHEEVEKALEEGIWFAEGLTPVRVETDKWEHAKAVQFAVQSLDETGSWQQTGQAVLQARAVLVAAGTQPNTVLAREDDKNFKLNGRYFAACDENGDPVSPPRANPKPETPSVLMSRNSDGRFISFFGDLHPSYSGNVVKAMSSAKQGYPVVSRILQRLAPASLKPSWLFFAEINGQLRATVHKVERLTPNIIEVVVHAPMAVERFHPGQFYRFQNFATLATTAGDTKLAMEGIALTGASVDVSRGLVSLIALEMGGSADLCAKLKPGDPVVLMGPTGTPTEIPPDETVVLVGGGLGNAVLFSIGAAARAAGSKILYFAGYKKLIDRYKVEEIEAAADVVVWCCDEAPGFKPSRPDDLSYVGNIVEAMAAYGSGALGPQKVRLADADRIIAIGSDRMMAAVGAARHNKLQPYLKTDHFAIGSINSPMQCMMKEICAQCLQPHKNSATGEITYVFSCFNQDQPLDQVDFGGLASRLRQNSVQEKLTTRWISHCLKEADQVGPEVTMEPAIK</sequence>
<dbReference type="PRINTS" id="PR00368">
    <property type="entry name" value="FADPNR"/>
</dbReference>
<dbReference type="SUPFAM" id="SSF51905">
    <property type="entry name" value="FAD/NAD(P)-binding domain"/>
    <property type="match status" value="1"/>
</dbReference>
<dbReference type="OrthoDB" id="9803192at2"/>
<dbReference type="CDD" id="cd06192">
    <property type="entry name" value="DHOD_e_trans_like"/>
    <property type="match status" value="1"/>
</dbReference>
<dbReference type="Gene3D" id="3.40.50.80">
    <property type="entry name" value="Nucleotide-binding domain of ferredoxin-NADP reductase (FNR) module"/>
    <property type="match status" value="1"/>
</dbReference>
<dbReference type="SUPFAM" id="SSF52343">
    <property type="entry name" value="Ferredoxin reductase-like, C-terminal NADP-linked domain"/>
    <property type="match status" value="1"/>
</dbReference>
<evidence type="ECO:0000256" key="1">
    <source>
        <dbReference type="SAM" id="MobiDB-lite"/>
    </source>
</evidence>
<dbReference type="PANTHER" id="PTHR43513">
    <property type="entry name" value="DIHYDROOROTATE DEHYDROGENASE B (NAD(+)), ELECTRON TRANSFER SUBUNIT"/>
    <property type="match status" value="1"/>
</dbReference>
<feature type="domain" description="FAD-binding FR-type" evidence="2">
    <location>
        <begin position="857"/>
        <end position="965"/>
    </location>
</feature>
<dbReference type="Proteomes" id="UP000198620">
    <property type="component" value="Unassembled WGS sequence"/>
</dbReference>
<evidence type="ECO:0000313" key="4">
    <source>
        <dbReference type="Proteomes" id="UP000198620"/>
    </source>
</evidence>
<dbReference type="RefSeq" id="WP_090829328.1">
    <property type="nucleotide sequence ID" value="NZ_FOBH01000012.1"/>
</dbReference>
<gene>
    <name evidence="3" type="ORF">SAMN05216387_11263</name>
</gene>
<dbReference type="Gene3D" id="2.40.30.10">
    <property type="entry name" value="Translation factors"/>
    <property type="match status" value="1"/>
</dbReference>
<dbReference type="STRING" id="1233.SAMN05216387_11263"/>
<organism evidence="3 4">
    <name type="scientific">Nitrosovibrio tenuis</name>
    <dbReference type="NCBI Taxonomy" id="1233"/>
    <lineage>
        <taxon>Bacteria</taxon>
        <taxon>Pseudomonadati</taxon>
        <taxon>Pseudomonadota</taxon>
        <taxon>Betaproteobacteria</taxon>
        <taxon>Nitrosomonadales</taxon>
        <taxon>Nitrosomonadaceae</taxon>
        <taxon>Nitrosovibrio</taxon>
    </lineage>
</organism>
<dbReference type="GO" id="GO:0016491">
    <property type="term" value="F:oxidoreductase activity"/>
    <property type="evidence" value="ECO:0007669"/>
    <property type="project" value="InterPro"/>
</dbReference>
<evidence type="ECO:0000313" key="3">
    <source>
        <dbReference type="EMBL" id="SEL48696.1"/>
    </source>
</evidence>
<dbReference type="Gene3D" id="1.10.1060.10">
    <property type="entry name" value="Alpha-helical ferredoxin"/>
    <property type="match status" value="1"/>
</dbReference>
<dbReference type="InterPro" id="IPR039261">
    <property type="entry name" value="FNR_nucleotide-bd"/>
</dbReference>
<dbReference type="AlphaFoldDB" id="A0A1H7QLA9"/>
<dbReference type="InterPro" id="IPR017938">
    <property type="entry name" value="Riboflavin_synthase-like_b-brl"/>
</dbReference>
<dbReference type="PROSITE" id="PS51384">
    <property type="entry name" value="FAD_FR"/>
    <property type="match status" value="1"/>
</dbReference>
<dbReference type="InterPro" id="IPR009051">
    <property type="entry name" value="Helical_ferredxn"/>
</dbReference>
<evidence type="ECO:0000259" key="2">
    <source>
        <dbReference type="PROSITE" id="PS51384"/>
    </source>
</evidence>
<dbReference type="SUPFAM" id="SSF63380">
    <property type="entry name" value="Riboflavin synthase domain-like"/>
    <property type="match status" value="1"/>
</dbReference>
<proteinExistence type="predicted"/>
<feature type="compositionally biased region" description="Pro residues" evidence="1">
    <location>
        <begin position="781"/>
        <end position="791"/>
    </location>
</feature>
<dbReference type="EMBL" id="FOBH01000012">
    <property type="protein sequence ID" value="SEL48696.1"/>
    <property type="molecule type" value="Genomic_DNA"/>
</dbReference>
<dbReference type="Gene3D" id="3.50.50.60">
    <property type="entry name" value="FAD/NAD(P)-binding domain"/>
    <property type="match status" value="1"/>
</dbReference>
<dbReference type="InterPro" id="IPR050353">
    <property type="entry name" value="PyrK_electron_transfer"/>
</dbReference>
<feature type="region of interest" description="Disordered" evidence="1">
    <location>
        <begin position="776"/>
        <end position="796"/>
    </location>
</feature>
<keyword evidence="4" id="KW-1185">Reference proteome</keyword>
<protein>
    <submittedName>
        <fullName evidence="3">NADPH-dependent glutamate synthase beta chain</fullName>
    </submittedName>
</protein>
<dbReference type="InterPro" id="IPR023753">
    <property type="entry name" value="FAD/NAD-binding_dom"/>
</dbReference>
<dbReference type="PANTHER" id="PTHR43513:SF3">
    <property type="entry name" value="DIHYDROOROTATE DEHYDROGENASE B (NAD(+)), ELECTRON TRANSFER SUBUNIT-RELATED"/>
    <property type="match status" value="1"/>
</dbReference>
<accession>A0A1H7QLA9</accession>